<proteinExistence type="inferred from homology"/>
<dbReference type="Gene3D" id="3.40.50.720">
    <property type="entry name" value="NAD(P)-binding Rossmann-like Domain"/>
    <property type="match status" value="1"/>
</dbReference>
<feature type="domain" description="NAD-dependent epimerase/dehydratase" evidence="4">
    <location>
        <begin position="7"/>
        <end position="177"/>
    </location>
</feature>
<dbReference type="InterPro" id="IPR036291">
    <property type="entry name" value="NAD(P)-bd_dom_sf"/>
</dbReference>
<dbReference type="RefSeq" id="WP_301573685.1">
    <property type="nucleotide sequence ID" value="NZ_JAPWIE010000008.1"/>
</dbReference>
<accession>A0ABT4N1A0</accession>
<name>A0ABT4N1A0_GORRU</name>
<dbReference type="PANTHER" id="PTHR43103:SF5">
    <property type="entry name" value="4-EPIMERASE, PUTATIVE (AFU_ORTHOLOGUE AFUA_7G00360)-RELATED"/>
    <property type="match status" value="1"/>
</dbReference>
<keyword evidence="2" id="KW-0560">Oxidoreductase</keyword>
<keyword evidence="3" id="KW-0520">NAD</keyword>
<dbReference type="CDD" id="cd08946">
    <property type="entry name" value="SDR_e"/>
    <property type="match status" value="1"/>
</dbReference>
<keyword evidence="6" id="KW-1185">Reference proteome</keyword>
<evidence type="ECO:0000259" key="4">
    <source>
        <dbReference type="Pfam" id="PF01370"/>
    </source>
</evidence>
<reference evidence="5" key="1">
    <citation type="submission" date="2022-12" db="EMBL/GenBank/DDBJ databases">
        <authorList>
            <person name="Krivoruchko A.V."/>
            <person name="Elkin A."/>
        </authorList>
    </citation>
    <scope>NUCLEOTIDE SEQUENCE</scope>
    <source>
        <strain evidence="5">IEGM 1388</strain>
    </source>
</reference>
<dbReference type="SUPFAM" id="SSF51735">
    <property type="entry name" value="NAD(P)-binding Rossmann-fold domains"/>
    <property type="match status" value="1"/>
</dbReference>
<comment type="similarity">
    <text evidence="1">Belongs to the NAD(P)-dependent epimerase/dehydratase family.</text>
</comment>
<dbReference type="Pfam" id="PF01370">
    <property type="entry name" value="Epimerase"/>
    <property type="match status" value="1"/>
</dbReference>
<evidence type="ECO:0000313" key="5">
    <source>
        <dbReference type="EMBL" id="MCZ4553053.1"/>
    </source>
</evidence>
<gene>
    <name evidence="5" type="ORF">O4213_23900</name>
</gene>
<evidence type="ECO:0000313" key="6">
    <source>
        <dbReference type="Proteomes" id="UP001067235"/>
    </source>
</evidence>
<dbReference type="EMBL" id="JAPWIE010000008">
    <property type="protein sequence ID" value="MCZ4553053.1"/>
    <property type="molecule type" value="Genomic_DNA"/>
</dbReference>
<dbReference type="InterPro" id="IPR001509">
    <property type="entry name" value="Epimerase_deHydtase"/>
</dbReference>
<evidence type="ECO:0000256" key="3">
    <source>
        <dbReference type="ARBA" id="ARBA00023027"/>
    </source>
</evidence>
<comment type="caution">
    <text evidence="5">The sequence shown here is derived from an EMBL/GenBank/DDBJ whole genome shotgun (WGS) entry which is preliminary data.</text>
</comment>
<evidence type="ECO:0000256" key="2">
    <source>
        <dbReference type="ARBA" id="ARBA00023002"/>
    </source>
</evidence>
<protein>
    <submittedName>
        <fullName evidence="5">NAD(P)-dependent oxidoreductase</fullName>
    </submittedName>
</protein>
<dbReference type="PANTHER" id="PTHR43103">
    <property type="entry name" value="NUCLEOSIDE-DIPHOSPHATE-SUGAR EPIMERASE"/>
    <property type="match status" value="1"/>
</dbReference>
<evidence type="ECO:0000256" key="1">
    <source>
        <dbReference type="ARBA" id="ARBA00007637"/>
    </source>
</evidence>
<dbReference type="Proteomes" id="UP001067235">
    <property type="component" value="Unassembled WGS sequence"/>
</dbReference>
<sequence>MTTAQTVLVTGAFGLVGSSAVAELVSRGHQVVATDLESPANRKAALKRPGVQASWADLTDVADVEKLLTSVAPQAIIHLAAVIPPLCYARPDIARAVNVGATENLVRAASVMPVPPRFVQASSVAVYGPRNPHRGMDVLTAQTPRRPTDVYGTQKAAAEDVVRASGLDWVILRLGGVLTAELGATINPDAVFFEASLPADGRIQTVDVRDVATAFVNACFIDEEPAVYLIGGDDSHRLRQSDIASATSAAIGLSGGFPAGRPGDPDNDPSWFATDWMDTATSQRVLAFQQHSFADLMSDTRRAAGWRRHVVRPASRLARAILTRRSPYRGYPGTFADPWGVVTAKWGPAASGE</sequence>
<organism evidence="5 6">
    <name type="scientific">Gordonia rubripertincta</name>
    <name type="common">Rhodococcus corallinus</name>
    <dbReference type="NCBI Taxonomy" id="36822"/>
    <lineage>
        <taxon>Bacteria</taxon>
        <taxon>Bacillati</taxon>
        <taxon>Actinomycetota</taxon>
        <taxon>Actinomycetes</taxon>
        <taxon>Mycobacteriales</taxon>
        <taxon>Gordoniaceae</taxon>
        <taxon>Gordonia</taxon>
    </lineage>
</organism>